<dbReference type="eggNOG" id="ENOG502ZBM6">
    <property type="taxonomic scope" value="Bacteria"/>
</dbReference>
<dbReference type="AlphaFoldDB" id="E3PSK2"/>
<accession>E3PSK2</accession>
<proteinExistence type="predicted"/>
<reference evidence="4" key="1">
    <citation type="journal article" date="2010" name="BMC Genomics">
        <title>Clostridium sticklandii, a specialist in amino acid degradation:revisiting its metabolism through its genome sequence.</title>
        <authorList>
            <person name="Fonknechten N."/>
            <person name="Chaussonnerie S."/>
            <person name="Tricot S."/>
            <person name="Lajus A."/>
            <person name="Andreesen J.R."/>
            <person name="Perchat N."/>
            <person name="Pelletier E."/>
            <person name="Gouyvenoux M."/>
            <person name="Barbe V."/>
            <person name="Salanoubat M."/>
            <person name="Le Paslier D."/>
            <person name="Weissenbach J."/>
            <person name="Cohen G.N."/>
            <person name="Kreimeyer A."/>
        </authorList>
    </citation>
    <scope>NUCLEOTIDE SEQUENCE [LARGE SCALE GENOMIC DNA]</scope>
    <source>
        <strain evidence="4">ATCC 12662 / DSM 519 / JCM 1433 / CCUG 9281 / NCIMB 10654 / HF</strain>
    </source>
</reference>
<dbReference type="HOGENOM" id="CLU_053813_0_0_9"/>
<gene>
    <name evidence="3" type="ordered locus">CLOST_1736</name>
</gene>
<evidence type="ECO:0000256" key="1">
    <source>
        <dbReference type="SAM" id="Coils"/>
    </source>
</evidence>
<dbReference type="EMBL" id="FP565809">
    <property type="protein sequence ID" value="CBH21856.1"/>
    <property type="molecule type" value="Genomic_DNA"/>
</dbReference>
<sequence length="421" mass="47878">MSDEAIIQDDLTAKESRFGALKTAILVVLGLLIIGIVSSTILYFTNSGVKTNIDALAKKAGLFQPKAESELQVDTRIKELSSYYLSLDIPRAADKLYALKQEDKKLYEELFSYMIGENSLKSSKIRDEIKLKEAKVDTLQREYESMQTEISAQRSADSTHYASLGVRGAINAIEESLTYNMDFTTMAKILETMQPNFVAKLLHYMNPTYSTELELSLSKEFYDSVKKEKEKYDEFLRKNTSMAQVYNKMDTVLAATKLEEPTEFNLDDLGLIFSKMDYFKASEILNGFSDDGYVSQVLESIKNYEDLESTFEGSLSTVISDSLRVLEEYERDTTNLRKAYEKMQPADLADIVDTMTNQNPSYKEYMIDDVRKFRITEQDMLVEVLKQAKPTVVSNLLSELKNTDRTQKAALLSRELGIPNP</sequence>
<keyword evidence="2" id="KW-0472">Membrane</keyword>
<protein>
    <submittedName>
        <fullName evidence="3">Uncharacterized protein</fullName>
    </submittedName>
</protein>
<dbReference type="RefSeq" id="WP_013361949.1">
    <property type="nucleotide sequence ID" value="NC_014614.1"/>
</dbReference>
<name>E3PSK2_ACESD</name>
<dbReference type="KEGG" id="cst:CLOST_1736"/>
<evidence type="ECO:0000313" key="4">
    <source>
        <dbReference type="Proteomes" id="UP000007041"/>
    </source>
</evidence>
<keyword evidence="4" id="KW-1185">Reference proteome</keyword>
<feature type="transmembrane region" description="Helical" evidence="2">
    <location>
        <begin position="24"/>
        <end position="44"/>
    </location>
</feature>
<feature type="coiled-coil region" evidence="1">
    <location>
        <begin position="122"/>
        <end position="156"/>
    </location>
</feature>
<organism evidence="3 4">
    <name type="scientific">Acetoanaerobium sticklandii (strain ATCC 12662 / DSM 519 / JCM 1433 / CCUG 9281 / NCIMB 10654 / HF)</name>
    <name type="common">Clostridium sticklandii</name>
    <dbReference type="NCBI Taxonomy" id="499177"/>
    <lineage>
        <taxon>Bacteria</taxon>
        <taxon>Bacillati</taxon>
        <taxon>Bacillota</taxon>
        <taxon>Clostridia</taxon>
        <taxon>Peptostreptococcales</taxon>
        <taxon>Filifactoraceae</taxon>
        <taxon>Acetoanaerobium</taxon>
    </lineage>
</organism>
<evidence type="ECO:0000313" key="3">
    <source>
        <dbReference type="EMBL" id="CBH21856.1"/>
    </source>
</evidence>
<keyword evidence="1" id="KW-0175">Coiled coil</keyword>
<keyword evidence="2" id="KW-0812">Transmembrane</keyword>
<dbReference type="BioCyc" id="CSTI499177:GJE9-1791-MONOMER"/>
<evidence type="ECO:0000256" key="2">
    <source>
        <dbReference type="SAM" id="Phobius"/>
    </source>
</evidence>
<keyword evidence="2" id="KW-1133">Transmembrane helix</keyword>
<dbReference type="STRING" id="1511.CLOST_1736"/>
<dbReference type="Proteomes" id="UP000007041">
    <property type="component" value="Chromosome"/>
</dbReference>
<dbReference type="GeneID" id="35558207"/>